<evidence type="ECO:0000313" key="2">
    <source>
        <dbReference type="Proteomes" id="UP001330434"/>
    </source>
</evidence>
<dbReference type="EMBL" id="CP133270">
    <property type="protein sequence ID" value="WVX67510.1"/>
    <property type="molecule type" value="Genomic_DNA"/>
</dbReference>
<keyword evidence="2" id="KW-1185">Reference proteome</keyword>
<sequence>MKKIIMLLPLLLVSGCDLFRPPLTRQELLTIYRDKCLEYGFEWGTPEFAKCVQDQEYKEEKLSLERRKARALEDQTFLERQRAGNLKPQGYPKF</sequence>
<name>A0ABZ2C524_9PROT</name>
<reference evidence="1 2" key="1">
    <citation type="journal article" date="2024" name="Environ. Microbiol.">
        <title>Novel evolutionary insights on the interactions of the Holosporales (Alphaproteobacteria) with eukaryotic hosts from comparative genomics.</title>
        <authorList>
            <person name="Giovannini M."/>
            <person name="Petroni G."/>
            <person name="Castelli M."/>
        </authorList>
    </citation>
    <scope>NUCLEOTIDE SEQUENCE [LARGE SCALE GENOMIC DNA]</scope>
    <source>
        <strain evidence="1 2">US_Bl 15I1</strain>
    </source>
</reference>
<accession>A0ABZ2C524</accession>
<gene>
    <name evidence="1" type="ORF">Bealeia1_01722</name>
</gene>
<dbReference type="PROSITE" id="PS51257">
    <property type="entry name" value="PROKAR_LIPOPROTEIN"/>
    <property type="match status" value="1"/>
</dbReference>
<dbReference type="Proteomes" id="UP001330434">
    <property type="component" value="Chromosome"/>
</dbReference>
<evidence type="ECO:0008006" key="3">
    <source>
        <dbReference type="Google" id="ProtNLM"/>
    </source>
</evidence>
<protein>
    <recommendedName>
        <fullName evidence="3">Lipoprotein</fullName>
    </recommendedName>
</protein>
<organism evidence="1 2">
    <name type="scientific">Candidatus Bealeia paramacronuclearis</name>
    <dbReference type="NCBI Taxonomy" id="1921001"/>
    <lineage>
        <taxon>Bacteria</taxon>
        <taxon>Pseudomonadati</taxon>
        <taxon>Pseudomonadota</taxon>
        <taxon>Alphaproteobacteria</taxon>
        <taxon>Holosporales</taxon>
        <taxon>Holosporaceae</taxon>
        <taxon>Candidatus Bealeia</taxon>
    </lineage>
</organism>
<proteinExistence type="predicted"/>
<evidence type="ECO:0000313" key="1">
    <source>
        <dbReference type="EMBL" id="WVX67510.1"/>
    </source>
</evidence>
<dbReference type="RefSeq" id="WP_331256245.1">
    <property type="nucleotide sequence ID" value="NZ_CP133270.1"/>
</dbReference>